<accession>A0A836EYN8</accession>
<dbReference type="PANTHER" id="PTHR21364">
    <property type="entry name" value="GENERAL ODORANT-BINDING PROTEIN 19A"/>
    <property type="match status" value="1"/>
</dbReference>
<dbReference type="Gene3D" id="1.10.238.20">
    <property type="entry name" value="Pheromone/general odorant binding protein domain"/>
    <property type="match status" value="1"/>
</dbReference>
<name>A0A836EYN8_9HYME</name>
<comment type="subcellular location">
    <subcellularLocation>
        <location evidence="1">Secreted</location>
    </subcellularLocation>
</comment>
<dbReference type="PANTHER" id="PTHR21364:SF1">
    <property type="entry name" value="GENERAL ODORANT-BINDING PROTEIN LUSH"/>
    <property type="match status" value="1"/>
</dbReference>
<evidence type="ECO:0000313" key="6">
    <source>
        <dbReference type="Proteomes" id="UP000669903"/>
    </source>
</evidence>
<evidence type="ECO:0000313" key="5">
    <source>
        <dbReference type="EMBL" id="KAG5332502.1"/>
    </source>
</evidence>
<evidence type="ECO:0000256" key="3">
    <source>
        <dbReference type="ARBA" id="ARBA00022525"/>
    </source>
</evidence>
<evidence type="ECO:0000256" key="2">
    <source>
        <dbReference type="ARBA" id="ARBA00008098"/>
    </source>
</evidence>
<feature type="signal peptide" evidence="4">
    <location>
        <begin position="1"/>
        <end position="28"/>
    </location>
</feature>
<proteinExistence type="inferred from homology"/>
<comment type="caution">
    <text evidence="5">The sequence shown here is derived from an EMBL/GenBank/DDBJ whole genome shotgun (WGS) entry which is preliminary data.</text>
</comment>
<dbReference type="AlphaFoldDB" id="A0A836EYN8"/>
<keyword evidence="6" id="KW-1185">Reference proteome</keyword>
<feature type="chain" id="PRO_5032665123" evidence="4">
    <location>
        <begin position="29"/>
        <end position="150"/>
    </location>
</feature>
<comment type="similarity">
    <text evidence="2">Belongs to the PBP/GOBP family.</text>
</comment>
<keyword evidence="3" id="KW-0964">Secreted</keyword>
<dbReference type="InterPro" id="IPR036728">
    <property type="entry name" value="PBP_GOBP_sf"/>
</dbReference>
<evidence type="ECO:0000256" key="4">
    <source>
        <dbReference type="SAM" id="SignalP"/>
    </source>
</evidence>
<dbReference type="InterPro" id="IPR006170">
    <property type="entry name" value="PBP/GOBP"/>
</dbReference>
<keyword evidence="4" id="KW-0732">Signal</keyword>
<dbReference type="SUPFAM" id="SSF47565">
    <property type="entry name" value="Insect pheromone/odorant-binding proteins"/>
    <property type="match status" value="1"/>
</dbReference>
<reference evidence="5" key="1">
    <citation type="submission" date="2020-03" db="EMBL/GenBank/DDBJ databases">
        <title>Relaxed selection underlies rapid genomic changes in the transitions from sociality to social parasitism in ants.</title>
        <authorList>
            <person name="Bi X."/>
        </authorList>
    </citation>
    <scope>NUCLEOTIDE SEQUENCE</scope>
    <source>
        <strain evidence="5">BGI-DK2014a</strain>
        <tissue evidence="5">Whole body</tissue>
    </source>
</reference>
<dbReference type="SMART" id="SM00708">
    <property type="entry name" value="PhBP"/>
    <property type="match status" value="1"/>
</dbReference>
<dbReference type="Pfam" id="PF01395">
    <property type="entry name" value="PBP_GOBP"/>
    <property type="match status" value="1"/>
</dbReference>
<dbReference type="GO" id="GO:0007608">
    <property type="term" value="P:sensory perception of smell"/>
    <property type="evidence" value="ECO:0007669"/>
    <property type="project" value="TreeGrafter"/>
</dbReference>
<dbReference type="GO" id="GO:0005549">
    <property type="term" value="F:odorant binding"/>
    <property type="evidence" value="ECO:0007669"/>
    <property type="project" value="InterPro"/>
</dbReference>
<dbReference type="GO" id="GO:0005576">
    <property type="term" value="C:extracellular region"/>
    <property type="evidence" value="ECO:0007669"/>
    <property type="project" value="UniProtKB-SubCell"/>
</dbReference>
<dbReference type="Proteomes" id="UP000669903">
    <property type="component" value="Unassembled WGS sequence"/>
</dbReference>
<protein>
    <submittedName>
        <fullName evidence="5">OBP72 protein</fullName>
    </submittedName>
</protein>
<evidence type="ECO:0000256" key="1">
    <source>
        <dbReference type="ARBA" id="ARBA00004613"/>
    </source>
</evidence>
<dbReference type="FunFam" id="1.10.238.20:FF:000001">
    <property type="entry name" value="General odorant-binding protein lush"/>
    <property type="match status" value="1"/>
</dbReference>
<dbReference type="EMBL" id="JAANIC010005219">
    <property type="protein sequence ID" value="KAG5332502.1"/>
    <property type="molecule type" value="Genomic_DNA"/>
</dbReference>
<dbReference type="CDD" id="cd23992">
    <property type="entry name" value="PBP_GOBP"/>
    <property type="match status" value="1"/>
</dbReference>
<feature type="non-terminal residue" evidence="5">
    <location>
        <position position="1"/>
    </location>
</feature>
<sequence length="150" mass="16812">MHNRKYFKMCARLLICTIMLIAVNQANAVMTMEQIEKAALSMRNTCTSKSHADAGAVAGIQKGEFPDDNQSLKCYTLCIMKTMRTFKNGRIDDGMMIKQMDLMMPPDMAGPLKVSLTKCAAEPPAGDDCETTYQFVKCSYQTDPDHFFFP</sequence>
<feature type="non-terminal residue" evidence="5">
    <location>
        <position position="150"/>
    </location>
</feature>
<dbReference type="GO" id="GO:0035275">
    <property type="term" value="F:dibutyl phthalate binding"/>
    <property type="evidence" value="ECO:0007669"/>
    <property type="project" value="TreeGrafter"/>
</dbReference>
<organism evidence="5 6">
    <name type="scientific">Acromyrmex charruanus</name>
    <dbReference type="NCBI Taxonomy" id="2715315"/>
    <lineage>
        <taxon>Eukaryota</taxon>
        <taxon>Metazoa</taxon>
        <taxon>Ecdysozoa</taxon>
        <taxon>Arthropoda</taxon>
        <taxon>Hexapoda</taxon>
        <taxon>Insecta</taxon>
        <taxon>Pterygota</taxon>
        <taxon>Neoptera</taxon>
        <taxon>Endopterygota</taxon>
        <taxon>Hymenoptera</taxon>
        <taxon>Apocrita</taxon>
        <taxon>Aculeata</taxon>
        <taxon>Formicoidea</taxon>
        <taxon>Formicidae</taxon>
        <taxon>Myrmicinae</taxon>
        <taxon>Acromyrmex</taxon>
    </lineage>
</organism>
<gene>
    <name evidence="5" type="primary">Obp72</name>
    <name evidence="5" type="ORF">G6Z76_0007909</name>
</gene>
<dbReference type="GO" id="GO:0042048">
    <property type="term" value="P:olfactory behavior"/>
    <property type="evidence" value="ECO:0007669"/>
    <property type="project" value="TreeGrafter"/>
</dbReference>